<reference evidence="2" key="1">
    <citation type="journal article" date="2020" name="Stud. Mycol.">
        <title>101 Dothideomycetes genomes: a test case for predicting lifestyles and emergence of pathogens.</title>
        <authorList>
            <person name="Haridas S."/>
            <person name="Albert R."/>
            <person name="Binder M."/>
            <person name="Bloem J."/>
            <person name="Labutti K."/>
            <person name="Salamov A."/>
            <person name="Andreopoulos B."/>
            <person name="Baker S."/>
            <person name="Barry K."/>
            <person name="Bills G."/>
            <person name="Bluhm B."/>
            <person name="Cannon C."/>
            <person name="Castanera R."/>
            <person name="Culley D."/>
            <person name="Daum C."/>
            <person name="Ezra D."/>
            <person name="Gonzalez J."/>
            <person name="Henrissat B."/>
            <person name="Kuo A."/>
            <person name="Liang C."/>
            <person name="Lipzen A."/>
            <person name="Lutzoni F."/>
            <person name="Magnuson J."/>
            <person name="Mondo S."/>
            <person name="Nolan M."/>
            <person name="Ohm R."/>
            <person name="Pangilinan J."/>
            <person name="Park H.-J."/>
            <person name="Ramirez L."/>
            <person name="Alfaro M."/>
            <person name="Sun H."/>
            <person name="Tritt A."/>
            <person name="Yoshinaga Y."/>
            <person name="Zwiers L.-H."/>
            <person name="Turgeon B."/>
            <person name="Goodwin S."/>
            <person name="Spatafora J."/>
            <person name="Crous P."/>
            <person name="Grigoriev I."/>
        </authorList>
    </citation>
    <scope>NUCLEOTIDE SEQUENCE</scope>
    <source>
        <strain evidence="2">CBS 627.86</strain>
    </source>
</reference>
<sequence>MSATTIPRAHRDAVRNLNENIIAFLPTGGLLFVLQVRPKAEFDNDNGGKYHRCLYPHHDRDVGGMKYHLRGGAGKCLHDFAMARGLFNSTYLVGILRIAMVPRDRMNYFEEQVHCFDDSLFTQSNRGLDLPHLGSQGPRTSPPARE</sequence>
<name>A0A6A5Z6J1_9PLEO</name>
<gene>
    <name evidence="2" type="ORF">BDV96DRAFT_647134</name>
</gene>
<evidence type="ECO:0000313" key="3">
    <source>
        <dbReference type="Proteomes" id="UP000799770"/>
    </source>
</evidence>
<feature type="region of interest" description="Disordered" evidence="1">
    <location>
        <begin position="127"/>
        <end position="146"/>
    </location>
</feature>
<dbReference type="AlphaFoldDB" id="A0A6A5Z6J1"/>
<keyword evidence="3" id="KW-1185">Reference proteome</keyword>
<dbReference type="OrthoDB" id="3016366at2759"/>
<protein>
    <submittedName>
        <fullName evidence="2">Uncharacterized protein</fullName>
    </submittedName>
</protein>
<evidence type="ECO:0000313" key="2">
    <source>
        <dbReference type="EMBL" id="KAF2114427.1"/>
    </source>
</evidence>
<proteinExistence type="predicted"/>
<dbReference type="EMBL" id="ML977325">
    <property type="protein sequence ID" value="KAF2114427.1"/>
    <property type="molecule type" value="Genomic_DNA"/>
</dbReference>
<evidence type="ECO:0000256" key="1">
    <source>
        <dbReference type="SAM" id="MobiDB-lite"/>
    </source>
</evidence>
<organism evidence="2 3">
    <name type="scientific">Lophiotrema nucula</name>
    <dbReference type="NCBI Taxonomy" id="690887"/>
    <lineage>
        <taxon>Eukaryota</taxon>
        <taxon>Fungi</taxon>
        <taxon>Dikarya</taxon>
        <taxon>Ascomycota</taxon>
        <taxon>Pezizomycotina</taxon>
        <taxon>Dothideomycetes</taxon>
        <taxon>Pleosporomycetidae</taxon>
        <taxon>Pleosporales</taxon>
        <taxon>Lophiotremataceae</taxon>
        <taxon>Lophiotrema</taxon>
    </lineage>
</organism>
<dbReference type="Proteomes" id="UP000799770">
    <property type="component" value="Unassembled WGS sequence"/>
</dbReference>
<accession>A0A6A5Z6J1</accession>